<dbReference type="PANTHER" id="PTHR42811">
    <property type="entry name" value="SERINE ACETYLTRANSFERASE"/>
    <property type="match status" value="1"/>
</dbReference>
<evidence type="ECO:0000256" key="6">
    <source>
        <dbReference type="ARBA" id="ARBA00022490"/>
    </source>
</evidence>
<dbReference type="CDD" id="cd03354">
    <property type="entry name" value="LbH_SAT"/>
    <property type="match status" value="1"/>
</dbReference>
<sequence>MPPITRIGEDIEAMRQRDPAARTNLEVFLTSPGVHALWWHRGAHRLWAWGWYLPARLISHLSRFITGIEIHPGATIGRRVVIDHGMGVVIGETTIVGDDCLIYHGVTLGGKTPTSRDHVVGRRHPQLGNRVSVGTGAAILGSVTIGDDATIGALSVVLDDVPSGALAVGIPAKVKKRSTRR</sequence>
<dbReference type="InterPro" id="IPR001451">
    <property type="entry name" value="Hexapep"/>
</dbReference>
<dbReference type="FunFam" id="2.160.10.10:FF:000007">
    <property type="entry name" value="Serine acetyltransferase"/>
    <property type="match status" value="1"/>
</dbReference>
<dbReference type="InterPro" id="IPR053376">
    <property type="entry name" value="Serine_acetyltransferase"/>
</dbReference>
<dbReference type="SUPFAM" id="SSF51161">
    <property type="entry name" value="Trimeric LpxA-like enzymes"/>
    <property type="match status" value="1"/>
</dbReference>
<dbReference type="NCBIfam" id="NF041874">
    <property type="entry name" value="EPS_EpsC"/>
    <property type="match status" value="1"/>
</dbReference>
<dbReference type="GO" id="GO:0009001">
    <property type="term" value="F:serine O-acetyltransferase activity"/>
    <property type="evidence" value="ECO:0007669"/>
    <property type="project" value="UniProtKB-EC"/>
</dbReference>
<dbReference type="EC" id="2.3.1.30" evidence="4"/>
<evidence type="ECO:0000313" key="14">
    <source>
        <dbReference type="EMBL" id="CAB4642272.1"/>
    </source>
</evidence>
<evidence type="ECO:0000256" key="12">
    <source>
        <dbReference type="ARBA" id="ARBA00049486"/>
    </source>
</evidence>
<evidence type="ECO:0000256" key="4">
    <source>
        <dbReference type="ARBA" id="ARBA00013266"/>
    </source>
</evidence>
<dbReference type="PIRSF" id="PIRSF000441">
    <property type="entry name" value="CysE"/>
    <property type="match status" value="1"/>
</dbReference>
<comment type="similarity">
    <text evidence="3">Belongs to the transferase hexapeptide repeat family.</text>
</comment>
<comment type="catalytic activity">
    <reaction evidence="12">
        <text>L-serine + acetyl-CoA = O-acetyl-L-serine + CoA</text>
        <dbReference type="Rhea" id="RHEA:24560"/>
        <dbReference type="ChEBI" id="CHEBI:33384"/>
        <dbReference type="ChEBI" id="CHEBI:57287"/>
        <dbReference type="ChEBI" id="CHEBI:57288"/>
        <dbReference type="ChEBI" id="CHEBI:58340"/>
        <dbReference type="EC" id="2.3.1.30"/>
    </reaction>
</comment>
<gene>
    <name evidence="13" type="ORF">UFOPK1684_01313</name>
    <name evidence="14" type="ORF">UFOPK2158_00701</name>
</gene>
<dbReference type="Pfam" id="PF00132">
    <property type="entry name" value="Hexapep"/>
    <property type="match status" value="1"/>
</dbReference>
<keyword evidence="10" id="KW-0198">Cysteine biosynthesis</keyword>
<evidence type="ECO:0000256" key="11">
    <source>
        <dbReference type="ARBA" id="ARBA00023315"/>
    </source>
</evidence>
<proteinExistence type="inferred from homology"/>
<dbReference type="FunFam" id="1.10.3130.10:FF:000003">
    <property type="entry name" value="Serine acetyltransferase"/>
    <property type="match status" value="1"/>
</dbReference>
<dbReference type="InterPro" id="IPR005881">
    <property type="entry name" value="Ser_O-AcTrfase"/>
</dbReference>
<evidence type="ECO:0000256" key="9">
    <source>
        <dbReference type="ARBA" id="ARBA00022737"/>
    </source>
</evidence>
<keyword evidence="9" id="KW-0677">Repeat</keyword>
<evidence type="ECO:0000256" key="7">
    <source>
        <dbReference type="ARBA" id="ARBA00022605"/>
    </source>
</evidence>
<evidence type="ECO:0000313" key="13">
    <source>
        <dbReference type="EMBL" id="CAB4579788.1"/>
    </source>
</evidence>
<reference evidence="14" key="1">
    <citation type="submission" date="2020-05" db="EMBL/GenBank/DDBJ databases">
        <authorList>
            <person name="Chiriac C."/>
            <person name="Salcher M."/>
            <person name="Ghai R."/>
            <person name="Kavagutti S V."/>
        </authorList>
    </citation>
    <scope>NUCLEOTIDE SEQUENCE</scope>
</reference>
<dbReference type="InterPro" id="IPR011004">
    <property type="entry name" value="Trimer_LpxA-like_sf"/>
</dbReference>
<comment type="subcellular location">
    <subcellularLocation>
        <location evidence="1">Cytoplasm</location>
    </subcellularLocation>
</comment>
<dbReference type="AlphaFoldDB" id="A0A6J6JYX9"/>
<dbReference type="NCBIfam" id="TIGR01172">
    <property type="entry name" value="cysE"/>
    <property type="match status" value="1"/>
</dbReference>
<evidence type="ECO:0000256" key="2">
    <source>
        <dbReference type="ARBA" id="ARBA00004876"/>
    </source>
</evidence>
<dbReference type="GO" id="GO:0005737">
    <property type="term" value="C:cytoplasm"/>
    <property type="evidence" value="ECO:0007669"/>
    <property type="project" value="UniProtKB-SubCell"/>
</dbReference>
<evidence type="ECO:0000256" key="3">
    <source>
        <dbReference type="ARBA" id="ARBA00007274"/>
    </source>
</evidence>
<comment type="pathway">
    <text evidence="2">Amino-acid biosynthesis; L-cysteine biosynthesis; L-cysteine from L-serine: step 1/2.</text>
</comment>
<dbReference type="Gene3D" id="1.10.3130.10">
    <property type="entry name" value="serine acetyltransferase, domain 1"/>
    <property type="match status" value="1"/>
</dbReference>
<protein>
    <recommendedName>
        <fullName evidence="5">Serine acetyltransferase</fullName>
        <ecNumber evidence="4">2.3.1.30</ecNumber>
    </recommendedName>
</protein>
<evidence type="ECO:0000256" key="1">
    <source>
        <dbReference type="ARBA" id="ARBA00004496"/>
    </source>
</evidence>
<evidence type="ECO:0000256" key="10">
    <source>
        <dbReference type="ARBA" id="ARBA00023192"/>
    </source>
</evidence>
<dbReference type="InterPro" id="IPR045304">
    <property type="entry name" value="LbH_SAT"/>
</dbReference>
<keyword evidence="6" id="KW-0963">Cytoplasm</keyword>
<dbReference type="PROSITE" id="PS00101">
    <property type="entry name" value="HEXAPEP_TRANSFERASES"/>
    <property type="match status" value="1"/>
</dbReference>
<dbReference type="EMBL" id="CAEZTM010000081">
    <property type="protein sequence ID" value="CAB4579788.1"/>
    <property type="molecule type" value="Genomic_DNA"/>
</dbReference>
<name>A0A6J6JYX9_9ZZZZ</name>
<accession>A0A6J6JYX9</accession>
<keyword evidence="8" id="KW-0808">Transferase</keyword>
<keyword evidence="11" id="KW-0012">Acyltransferase</keyword>
<evidence type="ECO:0000256" key="5">
    <source>
        <dbReference type="ARBA" id="ARBA00018522"/>
    </source>
</evidence>
<dbReference type="InterPro" id="IPR018357">
    <property type="entry name" value="Hexapep_transf_CS"/>
</dbReference>
<dbReference type="InterPro" id="IPR042122">
    <property type="entry name" value="Ser_AcTrfase_N_sf"/>
</dbReference>
<keyword evidence="7" id="KW-0028">Amino-acid biosynthesis</keyword>
<evidence type="ECO:0000256" key="8">
    <source>
        <dbReference type="ARBA" id="ARBA00022679"/>
    </source>
</evidence>
<organism evidence="14">
    <name type="scientific">freshwater metagenome</name>
    <dbReference type="NCBI Taxonomy" id="449393"/>
    <lineage>
        <taxon>unclassified sequences</taxon>
        <taxon>metagenomes</taxon>
        <taxon>ecological metagenomes</taxon>
    </lineage>
</organism>
<dbReference type="GO" id="GO:0006535">
    <property type="term" value="P:cysteine biosynthetic process from serine"/>
    <property type="evidence" value="ECO:0007669"/>
    <property type="project" value="InterPro"/>
</dbReference>
<dbReference type="Gene3D" id="2.160.10.10">
    <property type="entry name" value="Hexapeptide repeat proteins"/>
    <property type="match status" value="1"/>
</dbReference>
<dbReference type="EMBL" id="CAEZVY010000061">
    <property type="protein sequence ID" value="CAB4642272.1"/>
    <property type="molecule type" value="Genomic_DNA"/>
</dbReference>